<evidence type="ECO:0000259" key="3">
    <source>
        <dbReference type="PROSITE" id="PS50930"/>
    </source>
</evidence>
<dbReference type="EMBL" id="RCDB01000003">
    <property type="protein sequence ID" value="RLK48119.1"/>
    <property type="molecule type" value="Genomic_DNA"/>
</dbReference>
<keyword evidence="5" id="KW-1185">Reference proteome</keyword>
<reference evidence="4 5" key="1">
    <citation type="journal article" date="2015" name="Stand. Genomic Sci.">
        <title>Genomic Encyclopedia of Bacterial and Archaeal Type Strains, Phase III: the genomes of soil and plant-associated and newly described type strains.</title>
        <authorList>
            <person name="Whitman W.B."/>
            <person name="Woyke T."/>
            <person name="Klenk H.P."/>
            <person name="Zhou Y."/>
            <person name="Lilburn T.G."/>
            <person name="Beck B.J."/>
            <person name="De Vos P."/>
            <person name="Vandamme P."/>
            <person name="Eisen J.A."/>
            <person name="Garrity G."/>
            <person name="Hugenholtz P."/>
            <person name="Kyrpides N.C."/>
        </authorList>
    </citation>
    <scope>NUCLEOTIDE SEQUENCE [LARGE SCALE GENOMIC DNA]</scope>
    <source>
        <strain evidence="4 5">S2T63</strain>
    </source>
</reference>
<dbReference type="PANTHER" id="PTHR37299">
    <property type="entry name" value="TRANSCRIPTIONAL REGULATOR-RELATED"/>
    <property type="match status" value="1"/>
</dbReference>
<keyword evidence="1" id="KW-0597">Phosphoprotein</keyword>
<dbReference type="InterPro" id="IPR046947">
    <property type="entry name" value="LytR-like"/>
</dbReference>
<dbReference type="SUPFAM" id="SSF52172">
    <property type="entry name" value="CheY-like"/>
    <property type="match status" value="1"/>
</dbReference>
<dbReference type="RefSeq" id="WP_121060656.1">
    <property type="nucleotide sequence ID" value="NZ_RCDB01000003.1"/>
</dbReference>
<dbReference type="InterPro" id="IPR011006">
    <property type="entry name" value="CheY-like_superfamily"/>
</dbReference>
<proteinExistence type="predicted"/>
<name>A0A498BZE8_9MICO</name>
<dbReference type="InterPro" id="IPR001789">
    <property type="entry name" value="Sig_transdc_resp-reg_receiver"/>
</dbReference>
<dbReference type="SMART" id="SM00850">
    <property type="entry name" value="LytTR"/>
    <property type="match status" value="1"/>
</dbReference>
<gene>
    <name evidence="4" type="ORF">C7474_2722</name>
</gene>
<feature type="modified residue" description="4-aspartylphosphate" evidence="1">
    <location>
        <position position="57"/>
    </location>
</feature>
<dbReference type="PROSITE" id="PS50110">
    <property type="entry name" value="RESPONSE_REGULATORY"/>
    <property type="match status" value="1"/>
</dbReference>
<dbReference type="Proteomes" id="UP000273158">
    <property type="component" value="Unassembled WGS sequence"/>
</dbReference>
<dbReference type="SMART" id="SM00448">
    <property type="entry name" value="REC"/>
    <property type="match status" value="1"/>
</dbReference>
<protein>
    <submittedName>
        <fullName evidence="4">LytTR family two component transcriptional regulator</fullName>
    </submittedName>
</protein>
<dbReference type="OrthoDB" id="236568at2"/>
<dbReference type="PANTHER" id="PTHR37299:SF1">
    <property type="entry name" value="STAGE 0 SPORULATION PROTEIN A HOMOLOG"/>
    <property type="match status" value="1"/>
</dbReference>
<dbReference type="Gene3D" id="2.40.50.1020">
    <property type="entry name" value="LytTr DNA-binding domain"/>
    <property type="match status" value="1"/>
</dbReference>
<feature type="domain" description="Response regulatory" evidence="2">
    <location>
        <begin position="3"/>
        <end position="120"/>
    </location>
</feature>
<dbReference type="Gene3D" id="3.40.50.2300">
    <property type="match status" value="1"/>
</dbReference>
<organism evidence="4 5">
    <name type="scientific">Microbacterium telephonicum</name>
    <dbReference type="NCBI Taxonomy" id="1714841"/>
    <lineage>
        <taxon>Bacteria</taxon>
        <taxon>Bacillati</taxon>
        <taxon>Actinomycetota</taxon>
        <taxon>Actinomycetes</taxon>
        <taxon>Micrococcales</taxon>
        <taxon>Microbacteriaceae</taxon>
        <taxon>Microbacterium</taxon>
    </lineage>
</organism>
<sequence length="240" mass="27353">MIRIGIVEDDQAAIERLLSHLDRFQRDHGERFHIGAFRDGADVISDYRPDWDVLLLDVQMPRVDGMTAARRIREVDSEVIIVFITSSPHYAVSGYEVDALSYLLKPVAYASFEQEMSRILLRLQRRPRRELLFTATDGAHHRIAVDDIRYVESVRHRVDLYTLDETFSIATTLKAMDAELAEQGFLRCHSGLLVNLRHVTGIDGNDCRIRGGGRLPISRPRKREFYAALAEYVGSRGISA</sequence>
<dbReference type="AlphaFoldDB" id="A0A498BZE8"/>
<comment type="caution">
    <text evidence="4">The sequence shown here is derived from an EMBL/GenBank/DDBJ whole genome shotgun (WGS) entry which is preliminary data.</text>
</comment>
<dbReference type="PROSITE" id="PS50930">
    <property type="entry name" value="HTH_LYTTR"/>
    <property type="match status" value="1"/>
</dbReference>
<feature type="domain" description="HTH LytTR-type" evidence="3">
    <location>
        <begin position="136"/>
        <end position="231"/>
    </location>
</feature>
<dbReference type="Pfam" id="PF04397">
    <property type="entry name" value="LytTR"/>
    <property type="match status" value="1"/>
</dbReference>
<dbReference type="Pfam" id="PF00072">
    <property type="entry name" value="Response_reg"/>
    <property type="match status" value="1"/>
</dbReference>
<evidence type="ECO:0000313" key="4">
    <source>
        <dbReference type="EMBL" id="RLK48119.1"/>
    </source>
</evidence>
<accession>A0A498BZE8</accession>
<evidence type="ECO:0000256" key="1">
    <source>
        <dbReference type="PROSITE-ProRule" id="PRU00169"/>
    </source>
</evidence>
<dbReference type="GO" id="GO:0003677">
    <property type="term" value="F:DNA binding"/>
    <property type="evidence" value="ECO:0007669"/>
    <property type="project" value="InterPro"/>
</dbReference>
<evidence type="ECO:0000313" key="5">
    <source>
        <dbReference type="Proteomes" id="UP000273158"/>
    </source>
</evidence>
<evidence type="ECO:0000259" key="2">
    <source>
        <dbReference type="PROSITE" id="PS50110"/>
    </source>
</evidence>
<dbReference type="InterPro" id="IPR007492">
    <property type="entry name" value="LytTR_DNA-bd_dom"/>
</dbReference>
<dbReference type="GO" id="GO:0000156">
    <property type="term" value="F:phosphorelay response regulator activity"/>
    <property type="evidence" value="ECO:0007669"/>
    <property type="project" value="InterPro"/>
</dbReference>